<comment type="caution">
    <text evidence="4">The sequence shown here is derived from an EMBL/GenBank/DDBJ whole genome shotgun (WGS) entry which is preliminary data.</text>
</comment>
<evidence type="ECO:0000256" key="2">
    <source>
        <dbReference type="SAM" id="Phobius"/>
    </source>
</evidence>
<dbReference type="InterPro" id="IPR052636">
    <property type="entry name" value="UDP-D-xylose:L-fucose_XylT"/>
</dbReference>
<comment type="similarity">
    <text evidence="1">Belongs to the glycosyltransferase 77 family.</text>
</comment>
<gene>
    <name evidence="4" type="ORF">EC973_000769</name>
</gene>
<dbReference type="OrthoDB" id="2189463at2759"/>
<organism evidence="4 5">
    <name type="scientific">Apophysomyces ossiformis</name>
    <dbReference type="NCBI Taxonomy" id="679940"/>
    <lineage>
        <taxon>Eukaryota</taxon>
        <taxon>Fungi</taxon>
        <taxon>Fungi incertae sedis</taxon>
        <taxon>Mucoromycota</taxon>
        <taxon>Mucoromycotina</taxon>
        <taxon>Mucoromycetes</taxon>
        <taxon>Mucorales</taxon>
        <taxon>Mucorineae</taxon>
        <taxon>Mucoraceae</taxon>
        <taxon>Apophysomyces</taxon>
    </lineage>
</organism>
<dbReference type="InterPro" id="IPR005069">
    <property type="entry name" value="Nucl-diP-sugar_transferase"/>
</dbReference>
<dbReference type="AlphaFoldDB" id="A0A8H7BQ08"/>
<dbReference type="Proteomes" id="UP000605846">
    <property type="component" value="Unassembled WGS sequence"/>
</dbReference>
<keyword evidence="2" id="KW-0812">Transmembrane</keyword>
<keyword evidence="5" id="KW-1185">Reference proteome</keyword>
<feature type="domain" description="Nucleotide-diphospho-sugar transferase" evidence="3">
    <location>
        <begin position="124"/>
        <end position="332"/>
    </location>
</feature>
<name>A0A8H7BQ08_9FUNG</name>
<evidence type="ECO:0000313" key="4">
    <source>
        <dbReference type="EMBL" id="KAF7724741.1"/>
    </source>
</evidence>
<dbReference type="EMBL" id="JABAYA010000112">
    <property type="protein sequence ID" value="KAF7724741.1"/>
    <property type="molecule type" value="Genomic_DNA"/>
</dbReference>
<protein>
    <recommendedName>
        <fullName evidence="3">Nucleotide-diphospho-sugar transferase domain-containing protein</fullName>
    </recommendedName>
</protein>
<evidence type="ECO:0000259" key="3">
    <source>
        <dbReference type="Pfam" id="PF03407"/>
    </source>
</evidence>
<dbReference type="GO" id="GO:0005794">
    <property type="term" value="C:Golgi apparatus"/>
    <property type="evidence" value="ECO:0007669"/>
    <property type="project" value="TreeGrafter"/>
</dbReference>
<reference evidence="4" key="1">
    <citation type="submission" date="2020-01" db="EMBL/GenBank/DDBJ databases">
        <title>Genome Sequencing of Three Apophysomyces-Like Fungal Strains Confirms a Novel Fungal Genus in the Mucoromycota with divergent Burkholderia-like Endosymbiotic Bacteria.</title>
        <authorList>
            <person name="Stajich J.E."/>
            <person name="Macias A.M."/>
            <person name="Carter-House D."/>
            <person name="Lovett B."/>
            <person name="Kasson L.R."/>
            <person name="Berry K."/>
            <person name="Grigoriev I."/>
            <person name="Chang Y."/>
            <person name="Spatafora J."/>
            <person name="Kasson M.T."/>
        </authorList>
    </citation>
    <scope>NUCLEOTIDE SEQUENCE</scope>
    <source>
        <strain evidence="4">NRRL A-21654</strain>
    </source>
</reference>
<proteinExistence type="inferred from homology"/>
<dbReference type="PANTHER" id="PTHR47032:SF1">
    <property type="entry name" value="UDP-D-XYLOSE:L-FUCOSE ALPHA-1,3-D-XYLOSYLTRANSFERASE-RELATED"/>
    <property type="match status" value="1"/>
</dbReference>
<dbReference type="SUPFAM" id="SSF53448">
    <property type="entry name" value="Nucleotide-diphospho-sugar transferases"/>
    <property type="match status" value="1"/>
</dbReference>
<sequence length="346" mass="40311">MELRKHRFYYCFWLVVIIANSALGIYYMTRYQEQAVQTAIRPPSQAPTNISVVEDTATNLTAIGESTEWTPKIYDEPDSVTMDAIERNVMPDPYSKGRVLLTAVVNSGMLDYTLNWIMSLERTNHNKFLVFAIDEALEEALISRGYKDHVVRIPPSWFHVALASDFVKWKSNAYRPITHAKSLVVERLLYLDITVWFSDVDIVLTSPYVRDVMLQKMASRPNTDMAFTQEVDHRSINSGFYIMRPTNVSKQLMHAVIERQDRTRSETQQKIMNRIIHSLFPAHYQERPILLLDMFLFPNGKLYFDRKLPTKLGFEPLMIHANYRIGDEKKRTLRKAGLWYLDFAEA</sequence>
<dbReference type="Pfam" id="PF03407">
    <property type="entry name" value="Nucleotid_trans"/>
    <property type="match status" value="1"/>
</dbReference>
<evidence type="ECO:0000313" key="5">
    <source>
        <dbReference type="Proteomes" id="UP000605846"/>
    </source>
</evidence>
<dbReference type="GO" id="GO:0016757">
    <property type="term" value="F:glycosyltransferase activity"/>
    <property type="evidence" value="ECO:0007669"/>
    <property type="project" value="TreeGrafter"/>
</dbReference>
<accession>A0A8H7BQ08</accession>
<evidence type="ECO:0000256" key="1">
    <source>
        <dbReference type="ARBA" id="ARBA00007033"/>
    </source>
</evidence>
<feature type="transmembrane region" description="Helical" evidence="2">
    <location>
        <begin position="7"/>
        <end position="28"/>
    </location>
</feature>
<keyword evidence="2" id="KW-0472">Membrane</keyword>
<dbReference type="InterPro" id="IPR029044">
    <property type="entry name" value="Nucleotide-diphossugar_trans"/>
</dbReference>
<keyword evidence="2" id="KW-1133">Transmembrane helix</keyword>
<dbReference type="PANTHER" id="PTHR47032">
    <property type="entry name" value="UDP-D-XYLOSE:L-FUCOSE ALPHA-1,3-D-XYLOSYLTRANSFERASE-RELATED"/>
    <property type="match status" value="1"/>
</dbReference>